<proteinExistence type="predicted"/>
<keyword evidence="2" id="KW-1185">Reference proteome</keyword>
<organism evidence="1 2">
    <name type="scientific">Fodinisporobacter ferrooxydans</name>
    <dbReference type="NCBI Taxonomy" id="2901836"/>
    <lineage>
        <taxon>Bacteria</taxon>
        <taxon>Bacillati</taxon>
        <taxon>Bacillota</taxon>
        <taxon>Bacilli</taxon>
        <taxon>Bacillales</taxon>
        <taxon>Alicyclobacillaceae</taxon>
        <taxon>Fodinisporobacter</taxon>
    </lineage>
</organism>
<dbReference type="Proteomes" id="UP000830167">
    <property type="component" value="Chromosome"/>
</dbReference>
<evidence type="ECO:0000313" key="2">
    <source>
        <dbReference type="Proteomes" id="UP000830167"/>
    </source>
</evidence>
<dbReference type="RefSeq" id="WP_347437484.1">
    <property type="nucleotide sequence ID" value="NZ_CP089291.1"/>
</dbReference>
<evidence type="ECO:0000313" key="1">
    <source>
        <dbReference type="EMBL" id="UOF90785.1"/>
    </source>
</evidence>
<accession>A0ABY4CK02</accession>
<reference evidence="1" key="1">
    <citation type="submission" date="2021-12" db="EMBL/GenBank/DDBJ databases">
        <title>Alicyclobacillaceae gen. nov., sp. nov., isolated from chalcocite enrichment system.</title>
        <authorList>
            <person name="Jiang Z."/>
        </authorList>
    </citation>
    <scope>NUCLEOTIDE SEQUENCE</scope>
    <source>
        <strain evidence="1">MYW30-H2</strain>
    </source>
</reference>
<gene>
    <name evidence="1" type="ORF">LSG31_00435</name>
</gene>
<protein>
    <submittedName>
        <fullName evidence="1">Uncharacterized protein</fullName>
    </submittedName>
</protein>
<dbReference type="EMBL" id="CP089291">
    <property type="protein sequence ID" value="UOF90785.1"/>
    <property type="molecule type" value="Genomic_DNA"/>
</dbReference>
<name>A0ABY4CK02_9BACL</name>
<sequence length="232" mass="25615">MPWDNSTLNISSQEDFIRKHGEWVSYSIGMKCSCTGSMMMTGTSIPDANRANPNCQACKGIGLVWIDKGQIFGVVENITQSKELLQAGIAAAGDLILLPDLQVTLSDYDKIQLTWPEGIPFEGELIIKGSGTTDSTMYGVMSVSECISVDPTTGVITNYIPDVDFTWDKTQPLKQIIWQGSNVPSAGSVYSIKYQALMDWIVFTPPQPRRERGTNLGQRVILRKKHFVTFGV</sequence>